<evidence type="ECO:0000256" key="1">
    <source>
        <dbReference type="ARBA" id="ARBA00010950"/>
    </source>
</evidence>
<dbReference type="GO" id="GO:0098021">
    <property type="term" value="C:viral capsid, decoration"/>
    <property type="evidence" value="ECO:0007669"/>
    <property type="project" value="UniProtKB-KW"/>
</dbReference>
<accession>A0AAU6S568</accession>
<dbReference type="GO" id="GO:0031423">
    <property type="term" value="F:hexon binding"/>
    <property type="evidence" value="ECO:0007669"/>
    <property type="project" value="InterPro"/>
</dbReference>
<keyword evidence="5" id="KW-1232">Capsid decoration protein</keyword>
<reference evidence="6" key="1">
    <citation type="journal article" date="2024" name="Microbiol. Spectr.">
        <title>Full-genome sequencing of dozens of new DNA viruses found in Spanish bat feces.</title>
        <authorList>
            <person name="Buigues J."/>
            <person name="Vinals A."/>
            <person name="Martinez-Recio R."/>
            <person name="Monros J.S."/>
            <person name="Sanjuan R."/>
            <person name="Cuevas J.M."/>
        </authorList>
    </citation>
    <scope>NUCLEOTIDE SEQUENCE</scope>
    <source>
        <strain evidence="6">MAVG47</strain>
    </source>
</reference>
<protein>
    <submittedName>
        <fullName evidence="6">Hexon-associated protein IX</fullName>
    </submittedName>
</protein>
<dbReference type="InterPro" id="IPR005641">
    <property type="entry name" value="Hexon_assoc_IX"/>
</dbReference>
<evidence type="ECO:0000256" key="4">
    <source>
        <dbReference type="ARBA" id="ARBA00023054"/>
    </source>
</evidence>
<name>A0AAU6S568_9ADEN</name>
<keyword evidence="3" id="KW-0945">Host-virus interaction</keyword>
<keyword evidence="5" id="KW-0167">Capsid protein</keyword>
<evidence type="ECO:0000256" key="5">
    <source>
        <dbReference type="ARBA" id="ARBA00023093"/>
    </source>
</evidence>
<keyword evidence="2" id="KW-1048">Host nucleus</keyword>
<evidence type="ECO:0000256" key="2">
    <source>
        <dbReference type="ARBA" id="ARBA00022562"/>
    </source>
</evidence>
<dbReference type="Pfam" id="PF03955">
    <property type="entry name" value="Adeno_PIX"/>
    <property type="match status" value="1"/>
</dbReference>
<comment type="similarity">
    <text evidence="1">Belongs to the adenoviridae hexon-interlacing protein family.</text>
</comment>
<reference evidence="6" key="2">
    <citation type="submission" date="2024-02" db="EMBL/GenBank/DDBJ databases">
        <authorList>
            <person name="Buigues J."/>
            <person name="Vinals A."/>
            <person name="Martinez-Recio R."/>
            <person name="S Monros J."/>
            <person name="Sanjuan R."/>
            <person name="Cuevas J.M."/>
        </authorList>
    </citation>
    <scope>NUCLEOTIDE SEQUENCE</scope>
    <source>
        <strain evidence="6">MAVG47</strain>
    </source>
</reference>
<dbReference type="EMBL" id="PP410069">
    <property type="protein sequence ID" value="WZK92863.1"/>
    <property type="molecule type" value="Genomic_DNA"/>
</dbReference>
<organism evidence="6">
    <name type="scientific">Rhinolophus ferrumequinum adenovirus</name>
    <dbReference type="NCBI Taxonomy" id="3140013"/>
    <lineage>
        <taxon>Viruses</taxon>
        <taxon>Varidnaviria</taxon>
        <taxon>Bamfordvirae</taxon>
        <taxon>Preplasmiviricota</taxon>
        <taxon>Polisuviricotina</taxon>
        <taxon>Pharingeaviricetes</taxon>
        <taxon>Rowavirales</taxon>
        <taxon>Adenoviridae</taxon>
    </lineage>
</organism>
<evidence type="ECO:0000256" key="3">
    <source>
        <dbReference type="ARBA" id="ARBA00022581"/>
    </source>
</evidence>
<sequence length="138" mass="14507">MKKMATSKERGAINTAFLTCKLPAWAGVRQDIVGSDINGFPVKPTNFTTSRFSSSASSGGVGTLPESTVPPAAAASLVSSYSSHHVDLVESMAATVLQLTSKIDGLTEKVSQLEQTVGVVYATLADPEAMDEEEEEVQ</sequence>
<evidence type="ECO:0000313" key="6">
    <source>
        <dbReference type="EMBL" id="WZK92863.1"/>
    </source>
</evidence>
<keyword evidence="5" id="KW-0946">Virion</keyword>
<keyword evidence="4" id="KW-0175">Coiled coil</keyword>
<proteinExistence type="inferred from homology"/>